<proteinExistence type="predicted"/>
<name>A0A3R6Z6P7_APHAT</name>
<dbReference type="Proteomes" id="UP000286510">
    <property type="component" value="Unassembled WGS sequence"/>
</dbReference>
<reference evidence="4 5" key="1">
    <citation type="submission" date="2018-08" db="EMBL/GenBank/DDBJ databases">
        <title>Aphanomyces genome sequencing and annotation.</title>
        <authorList>
            <person name="Minardi D."/>
            <person name="Oidtmann B."/>
            <person name="Van Der Giezen M."/>
            <person name="Studholme D.J."/>
        </authorList>
    </citation>
    <scope>NUCLEOTIDE SEQUENCE [LARGE SCALE GENOMIC DNA]</scope>
    <source>
        <strain evidence="4 5">FDL457</strain>
    </source>
</reference>
<dbReference type="AlphaFoldDB" id="A0A3R6Z6P7"/>
<keyword evidence="2" id="KW-0479">Metal-binding</keyword>
<organism evidence="4 5">
    <name type="scientific">Aphanomyces astaci</name>
    <name type="common">Crayfish plague agent</name>
    <dbReference type="NCBI Taxonomy" id="112090"/>
    <lineage>
        <taxon>Eukaryota</taxon>
        <taxon>Sar</taxon>
        <taxon>Stramenopiles</taxon>
        <taxon>Oomycota</taxon>
        <taxon>Saprolegniomycetes</taxon>
        <taxon>Saprolegniales</taxon>
        <taxon>Verrucalvaceae</taxon>
        <taxon>Aphanomyces</taxon>
    </lineage>
</organism>
<accession>A0A3R6Z6P7</accession>
<evidence type="ECO:0000256" key="1">
    <source>
        <dbReference type="ARBA" id="ARBA00001968"/>
    </source>
</evidence>
<evidence type="ECO:0000313" key="5">
    <source>
        <dbReference type="Proteomes" id="UP000286510"/>
    </source>
</evidence>
<evidence type="ECO:0000259" key="3">
    <source>
        <dbReference type="Pfam" id="PF13359"/>
    </source>
</evidence>
<dbReference type="VEuPathDB" id="FungiDB:H257_09642"/>
<protein>
    <recommendedName>
        <fullName evidence="3">DDE Tnp4 domain-containing protein</fullName>
    </recommendedName>
</protein>
<evidence type="ECO:0000313" key="4">
    <source>
        <dbReference type="EMBL" id="RHZ36459.1"/>
    </source>
</evidence>
<dbReference type="Pfam" id="PF13359">
    <property type="entry name" value="DDE_Tnp_4"/>
    <property type="match status" value="1"/>
</dbReference>
<comment type="cofactor">
    <cofactor evidence="1">
        <name>a divalent metal cation</name>
        <dbReference type="ChEBI" id="CHEBI:60240"/>
    </cofactor>
</comment>
<feature type="domain" description="DDE Tnp4" evidence="3">
    <location>
        <begin position="20"/>
        <end position="71"/>
    </location>
</feature>
<gene>
    <name evidence="4" type="ORF">DYB26_010267</name>
</gene>
<sequence length="225" mass="25239">MHMLARKRVLTAINRYSLRPSGGLLSAADIAVNDKIASNRVIVENFFGRLKTLWSLVGNTMNSDKSDIQRLVFSGKREDFQTWMDAFRGELQKRWLKARVDAKNAKRAVCDVSYESWLTGVPDALPDTLTQESLQEATLLRDLQNVEIRSLLSKTLPKSYLNQFNVSLIDPAVTVTEIWRMPPRSGACSNVILGSRARRVSLASSLSSSAPLRPTTAMWVTTLRQ</sequence>
<comment type="caution">
    <text evidence="4">The sequence shown here is derived from an EMBL/GenBank/DDBJ whole genome shotgun (WGS) entry which is preliminary data.</text>
</comment>
<dbReference type="InterPro" id="IPR027806">
    <property type="entry name" value="HARBI1_dom"/>
</dbReference>
<evidence type="ECO:0000256" key="2">
    <source>
        <dbReference type="ARBA" id="ARBA00022723"/>
    </source>
</evidence>
<dbReference type="EMBL" id="QUTF01009345">
    <property type="protein sequence ID" value="RHZ36459.1"/>
    <property type="molecule type" value="Genomic_DNA"/>
</dbReference>
<dbReference type="GO" id="GO:0046872">
    <property type="term" value="F:metal ion binding"/>
    <property type="evidence" value="ECO:0007669"/>
    <property type="project" value="UniProtKB-KW"/>
</dbReference>